<evidence type="ECO:0000256" key="4">
    <source>
        <dbReference type="ARBA" id="ARBA00022842"/>
    </source>
</evidence>
<evidence type="ECO:0000313" key="7">
    <source>
        <dbReference type="Proteomes" id="UP001597295"/>
    </source>
</evidence>
<accession>A0ABW5DV23</accession>
<comment type="similarity">
    <text evidence="2">Belongs to the HAD-like hydrolase superfamily. CbbY/CbbZ/Gph/YieH family.</text>
</comment>
<dbReference type="PANTHER" id="PTHR46193">
    <property type="entry name" value="6-PHOSPHOGLUCONATE PHOSPHATASE"/>
    <property type="match status" value="1"/>
</dbReference>
<dbReference type="GO" id="GO:0016787">
    <property type="term" value="F:hydrolase activity"/>
    <property type="evidence" value="ECO:0007669"/>
    <property type="project" value="UniProtKB-KW"/>
</dbReference>
<sequence length="222" mass="23326">MSLKGLLFDLDGTLAATDPLHHATFTEFLAPHGITVDDEVYRAVILGKLNRQIFTTFLPGLSDADADAMGDAKEALFRDRNPLIDPLPGLKTLMDTARAQGIRIGVVTNAPMANAVHVLNAIGLADRIETIVSSDQLGIGKPDPAPYLEGLRRFGLAAHEAVAFEDSTSGMTAAVRAGLATVGIMTTHSAAELKAIGAVLTVADYADLTLETLAGLRALPVD</sequence>
<dbReference type="SFLD" id="SFLDG01135">
    <property type="entry name" value="C1.5.6:_HAD__Beta-PGM__Phospha"/>
    <property type="match status" value="1"/>
</dbReference>
<dbReference type="EMBL" id="JBHUIP010000014">
    <property type="protein sequence ID" value="MFD2264962.1"/>
    <property type="molecule type" value="Genomic_DNA"/>
</dbReference>
<dbReference type="PANTHER" id="PTHR46193:SF18">
    <property type="entry name" value="HEXITOL PHOSPHATASE B"/>
    <property type="match status" value="1"/>
</dbReference>
<evidence type="ECO:0000256" key="3">
    <source>
        <dbReference type="ARBA" id="ARBA00022723"/>
    </source>
</evidence>
<keyword evidence="6" id="KW-0378">Hydrolase</keyword>
<dbReference type="Gene3D" id="3.40.50.1000">
    <property type="entry name" value="HAD superfamily/HAD-like"/>
    <property type="match status" value="1"/>
</dbReference>
<dbReference type="InterPro" id="IPR041492">
    <property type="entry name" value="HAD_2"/>
</dbReference>
<comment type="caution">
    <text evidence="6">The sequence shown here is derived from an EMBL/GenBank/DDBJ whole genome shotgun (WGS) entry which is preliminary data.</text>
</comment>
<dbReference type="SUPFAM" id="SSF56784">
    <property type="entry name" value="HAD-like"/>
    <property type="match status" value="1"/>
</dbReference>
<organism evidence="6 7">
    <name type="scientific">Lacibacterium aquatile</name>
    <dbReference type="NCBI Taxonomy" id="1168082"/>
    <lineage>
        <taxon>Bacteria</taxon>
        <taxon>Pseudomonadati</taxon>
        <taxon>Pseudomonadota</taxon>
        <taxon>Alphaproteobacteria</taxon>
        <taxon>Rhodospirillales</taxon>
        <taxon>Rhodospirillaceae</taxon>
    </lineage>
</organism>
<keyword evidence="7" id="KW-1185">Reference proteome</keyword>
<proteinExistence type="inferred from homology"/>
<dbReference type="InterPro" id="IPR051600">
    <property type="entry name" value="Beta-PGM-like"/>
</dbReference>
<protein>
    <submittedName>
        <fullName evidence="6">HAD family hydrolase</fullName>
    </submittedName>
</protein>
<dbReference type="SFLD" id="SFLDS00003">
    <property type="entry name" value="Haloacid_Dehalogenase"/>
    <property type="match status" value="1"/>
</dbReference>
<dbReference type="InterPro" id="IPR023214">
    <property type="entry name" value="HAD_sf"/>
</dbReference>
<evidence type="ECO:0000256" key="5">
    <source>
        <dbReference type="ARBA" id="ARBA00023277"/>
    </source>
</evidence>
<dbReference type="PRINTS" id="PR00413">
    <property type="entry name" value="HADHALOGNASE"/>
</dbReference>
<keyword evidence="5" id="KW-0119">Carbohydrate metabolism</keyword>
<evidence type="ECO:0000256" key="1">
    <source>
        <dbReference type="ARBA" id="ARBA00001946"/>
    </source>
</evidence>
<gene>
    <name evidence="6" type="ORF">ACFSM5_18800</name>
</gene>
<dbReference type="Proteomes" id="UP001597295">
    <property type="component" value="Unassembled WGS sequence"/>
</dbReference>
<keyword evidence="4" id="KW-0460">Magnesium</keyword>
<keyword evidence="3" id="KW-0479">Metal-binding</keyword>
<dbReference type="InterPro" id="IPR023198">
    <property type="entry name" value="PGP-like_dom2"/>
</dbReference>
<dbReference type="InterPro" id="IPR006439">
    <property type="entry name" value="HAD-SF_hydro_IA"/>
</dbReference>
<comment type="cofactor">
    <cofactor evidence="1">
        <name>Mg(2+)</name>
        <dbReference type="ChEBI" id="CHEBI:18420"/>
    </cofactor>
</comment>
<dbReference type="NCBIfam" id="TIGR01509">
    <property type="entry name" value="HAD-SF-IA-v3"/>
    <property type="match status" value="1"/>
</dbReference>
<dbReference type="InterPro" id="IPR036412">
    <property type="entry name" value="HAD-like_sf"/>
</dbReference>
<name>A0ABW5DV23_9PROT</name>
<dbReference type="Pfam" id="PF13419">
    <property type="entry name" value="HAD_2"/>
    <property type="match status" value="1"/>
</dbReference>
<dbReference type="Gene3D" id="1.10.150.240">
    <property type="entry name" value="Putative phosphatase, domain 2"/>
    <property type="match status" value="1"/>
</dbReference>
<evidence type="ECO:0000313" key="6">
    <source>
        <dbReference type="EMBL" id="MFD2264962.1"/>
    </source>
</evidence>
<reference evidence="7" key="1">
    <citation type="journal article" date="2019" name="Int. J. Syst. Evol. Microbiol.">
        <title>The Global Catalogue of Microorganisms (GCM) 10K type strain sequencing project: providing services to taxonomists for standard genome sequencing and annotation.</title>
        <authorList>
            <consortium name="The Broad Institute Genomics Platform"/>
            <consortium name="The Broad Institute Genome Sequencing Center for Infectious Disease"/>
            <person name="Wu L."/>
            <person name="Ma J."/>
        </authorList>
    </citation>
    <scope>NUCLEOTIDE SEQUENCE [LARGE SCALE GENOMIC DNA]</scope>
    <source>
        <strain evidence="7">CGMCC 1.19062</strain>
    </source>
</reference>
<dbReference type="RefSeq" id="WP_379878124.1">
    <property type="nucleotide sequence ID" value="NZ_JBHUIP010000014.1"/>
</dbReference>
<dbReference type="SFLD" id="SFLDG01129">
    <property type="entry name" value="C1.5:_HAD__Beta-PGM__Phosphata"/>
    <property type="match status" value="1"/>
</dbReference>
<evidence type="ECO:0000256" key="2">
    <source>
        <dbReference type="ARBA" id="ARBA00006171"/>
    </source>
</evidence>